<dbReference type="EMBL" id="JAEQNC010000008">
    <property type="protein sequence ID" value="MBL0373473.1"/>
    <property type="molecule type" value="Genomic_DNA"/>
</dbReference>
<protein>
    <submittedName>
        <fullName evidence="1">Uncharacterized protein</fullName>
    </submittedName>
</protein>
<dbReference type="Gene3D" id="3.20.20.80">
    <property type="entry name" value="Glycosidases"/>
    <property type="match status" value="1"/>
</dbReference>
<gene>
    <name evidence="1" type="ORF">JJB09_15690</name>
</gene>
<reference evidence="1" key="1">
    <citation type="submission" date="2021-01" db="EMBL/GenBank/DDBJ databases">
        <title>Rhizobium sp. strain KVB221 16S ribosomal RNA gene Genome sequencing and assembly.</title>
        <authorList>
            <person name="Kang M."/>
        </authorList>
    </citation>
    <scope>NUCLEOTIDE SEQUENCE</scope>
    <source>
        <strain evidence="1">KVB221</strain>
    </source>
</reference>
<dbReference type="Proteomes" id="UP000633219">
    <property type="component" value="Unassembled WGS sequence"/>
</dbReference>
<dbReference type="AlphaFoldDB" id="A0A936YPU8"/>
<evidence type="ECO:0000313" key="1">
    <source>
        <dbReference type="EMBL" id="MBL0373473.1"/>
    </source>
</evidence>
<evidence type="ECO:0000313" key="2">
    <source>
        <dbReference type="Proteomes" id="UP000633219"/>
    </source>
</evidence>
<name>A0A936YPU8_9HYPH</name>
<comment type="caution">
    <text evidence="1">The sequence shown here is derived from an EMBL/GenBank/DDBJ whole genome shotgun (WGS) entry which is preliminary data.</text>
</comment>
<accession>A0A936YPU8</accession>
<dbReference type="RefSeq" id="WP_201659993.1">
    <property type="nucleotide sequence ID" value="NZ_JAEQNC010000008.1"/>
</dbReference>
<organism evidence="1 2">
    <name type="scientific">Rhizobium setariae</name>
    <dbReference type="NCBI Taxonomy" id="2801340"/>
    <lineage>
        <taxon>Bacteria</taxon>
        <taxon>Pseudomonadati</taxon>
        <taxon>Pseudomonadota</taxon>
        <taxon>Alphaproteobacteria</taxon>
        <taxon>Hyphomicrobiales</taxon>
        <taxon>Rhizobiaceae</taxon>
        <taxon>Rhizobium/Agrobacterium group</taxon>
        <taxon>Rhizobium</taxon>
    </lineage>
</organism>
<sequence>MSSAKGRYRALYTYAWDLAEAGVDAAVNEFQRLGLETVTMAASYHAGKFLRPHGLNGKVYFPDDGTVYFRPDPSRYGGLKPVVNPIVGQRDVLRELCERKDVATNAWLVLLHNSRLGLANPDMCSQNAFGDRYIYSLSPSHPDARAYAVGLARDVTENYNVRGISMESPGFAPYAHGYHHEFSLFRHNRWMDCLLGLDFSPHAISRAKQVGIDAERLRAQVAEDLQSYLASDIDFPDDMAEAFWLADVQADGDLRRYLDFRSNEVTSLVQEIRAAVRPDAEVAVIPSVARPTGGAWYEGSDLKSLAETTGIIEACFYEPSAARIRSDLFDIKRRLRGTSAIRAIMRPAHPDLNTKAEFLDAVAGLRDGGVTEFAFYNWGHLRRSNLEWIGEAMRMLP</sequence>
<keyword evidence="2" id="KW-1185">Reference proteome</keyword>
<proteinExistence type="predicted"/>